<dbReference type="Pfam" id="PF00271">
    <property type="entry name" value="Helicase_C"/>
    <property type="match status" value="1"/>
</dbReference>
<reference evidence="18 19" key="1">
    <citation type="submission" date="2017-05" db="EMBL/GenBank/DDBJ databases">
        <authorList>
            <person name="Song R."/>
            <person name="Chenine A.L."/>
            <person name="Ruprecht R.M."/>
        </authorList>
    </citation>
    <scope>NUCLEOTIDE SEQUENCE [LARGE SCALE GENOMIC DNA]</scope>
    <source>
        <strain evidence="18 19">DSM 26136</strain>
    </source>
</reference>
<evidence type="ECO:0000259" key="17">
    <source>
        <dbReference type="PROSITE" id="PS51194"/>
    </source>
</evidence>
<dbReference type="FunFam" id="3.40.50.300:FF:000296">
    <property type="entry name" value="ATP-dependent DNA helicase RecQ"/>
    <property type="match status" value="1"/>
</dbReference>
<dbReference type="InterPro" id="IPR001650">
    <property type="entry name" value="Helicase_C-like"/>
</dbReference>
<dbReference type="GO" id="GO:0006281">
    <property type="term" value="P:DNA repair"/>
    <property type="evidence" value="ECO:0007669"/>
    <property type="project" value="InterPro"/>
</dbReference>
<dbReference type="GO" id="GO:0046872">
    <property type="term" value="F:metal ion binding"/>
    <property type="evidence" value="ECO:0007669"/>
    <property type="project" value="UniProtKB-KW"/>
</dbReference>
<dbReference type="GO" id="GO:0005737">
    <property type="term" value="C:cytoplasm"/>
    <property type="evidence" value="ECO:0007669"/>
    <property type="project" value="TreeGrafter"/>
</dbReference>
<evidence type="ECO:0000256" key="10">
    <source>
        <dbReference type="ARBA" id="ARBA00034617"/>
    </source>
</evidence>
<dbReference type="InterPro" id="IPR044876">
    <property type="entry name" value="HRDC_dom_sf"/>
</dbReference>
<feature type="compositionally biased region" description="Polar residues" evidence="14">
    <location>
        <begin position="563"/>
        <end position="576"/>
    </location>
</feature>
<dbReference type="OrthoDB" id="9760034at2"/>
<dbReference type="GO" id="GO:0006310">
    <property type="term" value="P:DNA recombination"/>
    <property type="evidence" value="ECO:0007669"/>
    <property type="project" value="InterPro"/>
</dbReference>
<keyword evidence="9" id="KW-0413">Isomerase</keyword>
<dbReference type="GO" id="GO:0003677">
    <property type="term" value="F:DNA binding"/>
    <property type="evidence" value="ECO:0007669"/>
    <property type="project" value="UniProtKB-KW"/>
</dbReference>
<dbReference type="CDD" id="cd18794">
    <property type="entry name" value="SF2_C_RecQ"/>
    <property type="match status" value="1"/>
</dbReference>
<dbReference type="PROSITE" id="PS50967">
    <property type="entry name" value="HRDC"/>
    <property type="match status" value="1"/>
</dbReference>
<keyword evidence="19" id="KW-1185">Reference proteome</keyword>
<feature type="domain" description="Helicase ATP-binding" evidence="16">
    <location>
        <begin position="18"/>
        <end position="194"/>
    </location>
</feature>
<protein>
    <recommendedName>
        <fullName evidence="12">ATP-dependent DNA helicase RecQ</fullName>
        <ecNumber evidence="11">5.6.2.4</ecNumber>
    </recommendedName>
    <alternativeName>
        <fullName evidence="13">DNA 3'-5' helicase RecQ</fullName>
    </alternativeName>
</protein>
<dbReference type="InterPro" id="IPR032284">
    <property type="entry name" value="RecQ_Zn-bd"/>
</dbReference>
<dbReference type="NCBIfam" id="TIGR00614">
    <property type="entry name" value="recQ_fam"/>
    <property type="match status" value="1"/>
</dbReference>
<evidence type="ECO:0000259" key="15">
    <source>
        <dbReference type="PROSITE" id="PS50967"/>
    </source>
</evidence>
<dbReference type="GO" id="GO:0043138">
    <property type="term" value="F:3'-5' DNA helicase activity"/>
    <property type="evidence" value="ECO:0007669"/>
    <property type="project" value="UniProtKB-EC"/>
</dbReference>
<dbReference type="InterPro" id="IPR018982">
    <property type="entry name" value="RQC_domain"/>
</dbReference>
<keyword evidence="7" id="KW-0067">ATP-binding</keyword>
<dbReference type="Pfam" id="PF00570">
    <property type="entry name" value="HRDC"/>
    <property type="match status" value="1"/>
</dbReference>
<dbReference type="Proteomes" id="UP000196138">
    <property type="component" value="Chromosome"/>
</dbReference>
<keyword evidence="4" id="KW-0547">Nucleotide-binding</keyword>
<dbReference type="EMBL" id="CP021455">
    <property type="protein sequence ID" value="ARU06542.1"/>
    <property type="molecule type" value="Genomic_DNA"/>
</dbReference>
<comment type="catalytic activity">
    <reaction evidence="10">
        <text>Couples ATP hydrolysis with the unwinding of duplex DNA by translocating in the 3'-5' direction.</text>
        <dbReference type="EC" id="5.6.2.4"/>
    </reaction>
</comment>
<evidence type="ECO:0000256" key="11">
    <source>
        <dbReference type="ARBA" id="ARBA00034808"/>
    </source>
</evidence>
<evidence type="ECO:0000256" key="3">
    <source>
        <dbReference type="ARBA" id="ARBA00022723"/>
    </source>
</evidence>
<dbReference type="InterPro" id="IPR010997">
    <property type="entry name" value="HRDC-like_sf"/>
</dbReference>
<dbReference type="PROSITE" id="PS51192">
    <property type="entry name" value="HELICASE_ATP_BIND_1"/>
    <property type="match status" value="1"/>
</dbReference>
<dbReference type="InterPro" id="IPR036388">
    <property type="entry name" value="WH-like_DNA-bd_sf"/>
</dbReference>
<dbReference type="FunFam" id="3.40.50.300:FF:000156">
    <property type="entry name" value="ATP-dependent DNA helicase recQ"/>
    <property type="match status" value="1"/>
</dbReference>
<dbReference type="SMART" id="SM00341">
    <property type="entry name" value="HRDC"/>
    <property type="match status" value="1"/>
</dbReference>
<evidence type="ECO:0000256" key="9">
    <source>
        <dbReference type="ARBA" id="ARBA00023235"/>
    </source>
</evidence>
<dbReference type="AlphaFoldDB" id="A0A1Y0ETH8"/>
<feature type="region of interest" description="Disordered" evidence="14">
    <location>
        <begin position="549"/>
        <end position="576"/>
    </location>
</feature>
<dbReference type="Gene3D" id="1.10.150.80">
    <property type="entry name" value="HRDC domain"/>
    <property type="match status" value="1"/>
</dbReference>
<feature type="domain" description="HRDC" evidence="15">
    <location>
        <begin position="575"/>
        <end position="648"/>
    </location>
</feature>
<proteinExistence type="inferred from homology"/>
<dbReference type="PANTHER" id="PTHR13710:SF105">
    <property type="entry name" value="ATP-DEPENDENT DNA HELICASE Q1"/>
    <property type="match status" value="1"/>
</dbReference>
<sequence length="648" mass="70846">MQDVFGYPQFRGQQGAIVERVSAGGDALVLMPTGGGKSLCYQVPAIARHAAGQGVTIVVSPLIALMQDQVGALQELGVAAAFLNSTLDWAEAQEVEHRLLRADLTLLYAAPERVLTPRFLDLLDKLHARGKLALFAIDEAHCVSQWGHDFRPEYRQLTLLHERYAGVPRVALTATADALTRSDIVERLQLQAAEVFISSFDRPNIRYTIVDKQRDPTRQLLRFIQDEHEGDTGIVYALSRKRVEEVAQALCESGLDAMPYHAGLPQATRAANLARFLRDDGVIMVATIAFGMGIDKPDVRFVAHVDLPKNIEAYYQETGRAGRDGEPAHAWMAYGLQDVVNQRRMIDTSEAGDDFKQVLTGKLDALLALAEATDCRRVRLLAYFGEKYQGPPRSPASPGPLPLSWAPPEGAGLARGGPSLRPVLPVRHCGNCDNCLNPPQTWDATEVARKLLSTIYRLRQASGFAFGAGHVMDVLRGRETDKVKQYGHERLSTFGLEARLGEPQLRQVLRQLIAMGAVHVDASAYNTLNLADAARAILRGEQALALRPLESGRSERKRERSALSKTPSQAEQNLSSRGKARLTALQHWRAQLAKQTGKPAYVIFSNATLLAIAELDPQSLDDLAQVSGVGAAKLASHGEAVLRVLGEV</sequence>
<dbReference type="Pfam" id="PF09382">
    <property type="entry name" value="RQC"/>
    <property type="match status" value="1"/>
</dbReference>
<dbReference type="GO" id="GO:0009378">
    <property type="term" value="F:four-way junction helicase activity"/>
    <property type="evidence" value="ECO:0007669"/>
    <property type="project" value="TreeGrafter"/>
</dbReference>
<evidence type="ECO:0000256" key="13">
    <source>
        <dbReference type="ARBA" id="ARBA00044550"/>
    </source>
</evidence>
<dbReference type="GO" id="GO:0030894">
    <property type="term" value="C:replisome"/>
    <property type="evidence" value="ECO:0007669"/>
    <property type="project" value="TreeGrafter"/>
</dbReference>
<keyword evidence="3" id="KW-0479">Metal-binding</keyword>
<dbReference type="PROSITE" id="PS51194">
    <property type="entry name" value="HELICASE_CTER"/>
    <property type="match status" value="1"/>
</dbReference>
<dbReference type="Pfam" id="PF00270">
    <property type="entry name" value="DEAD"/>
    <property type="match status" value="1"/>
</dbReference>
<evidence type="ECO:0000256" key="5">
    <source>
        <dbReference type="ARBA" id="ARBA00022801"/>
    </source>
</evidence>
<feature type="compositionally biased region" description="Basic and acidic residues" evidence="14">
    <location>
        <begin position="550"/>
        <end position="562"/>
    </location>
</feature>
<dbReference type="GO" id="GO:0043590">
    <property type="term" value="C:bacterial nucleoid"/>
    <property type="evidence" value="ECO:0007669"/>
    <property type="project" value="TreeGrafter"/>
</dbReference>
<evidence type="ECO:0000256" key="7">
    <source>
        <dbReference type="ARBA" id="ARBA00022840"/>
    </source>
</evidence>
<dbReference type="EC" id="5.6.2.4" evidence="11"/>
<dbReference type="Gene3D" id="3.40.50.300">
    <property type="entry name" value="P-loop containing nucleotide triphosphate hydrolases"/>
    <property type="match status" value="2"/>
</dbReference>
<dbReference type="KEGG" id="cser:CCO03_00495"/>
<dbReference type="PANTHER" id="PTHR13710">
    <property type="entry name" value="DNA HELICASE RECQ FAMILY MEMBER"/>
    <property type="match status" value="1"/>
</dbReference>
<dbReference type="InterPro" id="IPR011545">
    <property type="entry name" value="DEAD/DEAH_box_helicase_dom"/>
</dbReference>
<dbReference type="SUPFAM" id="SSF47819">
    <property type="entry name" value="HRDC-like"/>
    <property type="match status" value="1"/>
</dbReference>
<dbReference type="InterPro" id="IPR002121">
    <property type="entry name" value="HRDC_dom"/>
</dbReference>
<evidence type="ECO:0000256" key="6">
    <source>
        <dbReference type="ARBA" id="ARBA00022806"/>
    </source>
</evidence>
<dbReference type="InterPro" id="IPR014001">
    <property type="entry name" value="Helicase_ATP-bd"/>
</dbReference>
<dbReference type="CDD" id="cd17920">
    <property type="entry name" value="DEXHc_RecQ"/>
    <property type="match status" value="1"/>
</dbReference>
<dbReference type="SMART" id="SM00490">
    <property type="entry name" value="HELICc"/>
    <property type="match status" value="1"/>
</dbReference>
<feature type="domain" description="Helicase C-terminal" evidence="17">
    <location>
        <begin position="216"/>
        <end position="367"/>
    </location>
</feature>
<evidence type="ECO:0000256" key="1">
    <source>
        <dbReference type="ARBA" id="ARBA00001946"/>
    </source>
</evidence>
<dbReference type="GO" id="GO:0005524">
    <property type="term" value="F:ATP binding"/>
    <property type="evidence" value="ECO:0007669"/>
    <property type="project" value="UniProtKB-KW"/>
</dbReference>
<dbReference type="Pfam" id="PF16124">
    <property type="entry name" value="RecQ_Zn_bind"/>
    <property type="match status" value="1"/>
</dbReference>
<evidence type="ECO:0000256" key="14">
    <source>
        <dbReference type="SAM" id="MobiDB-lite"/>
    </source>
</evidence>
<gene>
    <name evidence="18" type="ORF">CCO03_00495</name>
</gene>
<accession>A0A1Y0ETH8</accession>
<dbReference type="SMART" id="SM00487">
    <property type="entry name" value="DEXDc"/>
    <property type="match status" value="1"/>
</dbReference>
<dbReference type="InterPro" id="IPR027417">
    <property type="entry name" value="P-loop_NTPase"/>
</dbReference>
<organism evidence="18 19">
    <name type="scientific">Comamonas serinivorans</name>
    <dbReference type="NCBI Taxonomy" id="1082851"/>
    <lineage>
        <taxon>Bacteria</taxon>
        <taxon>Pseudomonadati</taxon>
        <taxon>Pseudomonadota</taxon>
        <taxon>Betaproteobacteria</taxon>
        <taxon>Burkholderiales</taxon>
        <taxon>Comamonadaceae</taxon>
        <taxon>Comamonas</taxon>
    </lineage>
</organism>
<evidence type="ECO:0000256" key="4">
    <source>
        <dbReference type="ARBA" id="ARBA00022741"/>
    </source>
</evidence>
<dbReference type="GO" id="GO:0006260">
    <property type="term" value="P:DNA replication"/>
    <property type="evidence" value="ECO:0007669"/>
    <property type="project" value="InterPro"/>
</dbReference>
<dbReference type="GO" id="GO:0016787">
    <property type="term" value="F:hydrolase activity"/>
    <property type="evidence" value="ECO:0007669"/>
    <property type="project" value="UniProtKB-KW"/>
</dbReference>
<keyword evidence="8" id="KW-0238">DNA-binding</keyword>
<keyword evidence="5" id="KW-0378">Hydrolase</keyword>
<dbReference type="InterPro" id="IPR004589">
    <property type="entry name" value="DNA_helicase_ATP-dep_RecQ"/>
</dbReference>
<dbReference type="SMART" id="SM00956">
    <property type="entry name" value="RQC"/>
    <property type="match status" value="1"/>
</dbReference>
<dbReference type="SUPFAM" id="SSF52540">
    <property type="entry name" value="P-loop containing nucleoside triphosphate hydrolases"/>
    <property type="match status" value="2"/>
</dbReference>
<dbReference type="Gene3D" id="1.10.10.10">
    <property type="entry name" value="Winged helix-like DNA-binding domain superfamily/Winged helix DNA-binding domain"/>
    <property type="match status" value="1"/>
</dbReference>
<evidence type="ECO:0000313" key="18">
    <source>
        <dbReference type="EMBL" id="ARU06542.1"/>
    </source>
</evidence>
<evidence type="ECO:0000259" key="16">
    <source>
        <dbReference type="PROSITE" id="PS51192"/>
    </source>
</evidence>
<comment type="similarity">
    <text evidence="2">Belongs to the helicase family. RecQ subfamily.</text>
</comment>
<evidence type="ECO:0000313" key="19">
    <source>
        <dbReference type="Proteomes" id="UP000196138"/>
    </source>
</evidence>
<comment type="cofactor">
    <cofactor evidence="1">
        <name>Mg(2+)</name>
        <dbReference type="ChEBI" id="CHEBI:18420"/>
    </cofactor>
</comment>
<evidence type="ECO:0000256" key="8">
    <source>
        <dbReference type="ARBA" id="ARBA00023125"/>
    </source>
</evidence>
<keyword evidence="6 18" id="KW-0347">Helicase</keyword>
<name>A0A1Y0ETH8_9BURK</name>
<evidence type="ECO:0000256" key="12">
    <source>
        <dbReference type="ARBA" id="ARBA00044535"/>
    </source>
</evidence>
<evidence type="ECO:0000256" key="2">
    <source>
        <dbReference type="ARBA" id="ARBA00005446"/>
    </source>
</evidence>